<sequence>MAQRERTTSRDTELPHRPGHRLRLTAATAAALALTGGLLTTAVPTATAAPRAELPATDADFDADGYADVATAASLAYVNGKAQAGAVAVTYGKAGGVGRSVSYTQNSPGVDGSAEKGDHFGTDMAYGDFDRDGYDDLAVGVAGEDVGRDKDGGSVQILWGSASGLKGGSTVKDPRPSKHDWFGGYLEAADFNGDRKTDLAIGTGTTATVDILRGGFKRNGATDGRYTVTPRIHGNGEVGVQNLHSGDANGDGVEDLIVNGYENDTQRGSNANFWVPGSRSGLKVSAAKKLMPGVITDLGDTDKDGYDDVVIGNYWDSGIAGSARGGAVHVVHGSRGGPSAGDREKFTQNTSGVPGSGEKGDSFGNELDLGDINGDGNLDLIVGAPGETVDGVSNSGAVTILYGAANGSGITGRGAKLLTQNTPGVPNDNEKHDFLGTDVHADDLNGDRRADVVIGAYGENSRNGAVYPLLSQEDGSLKGTAGIYPGTAGISGTGTPRLGANFAD</sequence>
<dbReference type="PANTHER" id="PTHR23221:SF7">
    <property type="entry name" value="PHOSPHATIDYLINOSITOL-GLYCAN-SPECIFIC PHOSPHOLIPASE D"/>
    <property type="match status" value="1"/>
</dbReference>
<accession>A0ABQ2LVQ3</accession>
<protein>
    <recommendedName>
        <fullName evidence="8">VCBS repeat-containing protein</fullName>
    </recommendedName>
</protein>
<keyword evidence="7" id="KW-1185">Reference proteome</keyword>
<organism evidence="6 7">
    <name type="scientific">Streptomyces lasiicapitis</name>
    <dbReference type="NCBI Taxonomy" id="1923961"/>
    <lineage>
        <taxon>Bacteria</taxon>
        <taxon>Bacillati</taxon>
        <taxon>Actinomycetota</taxon>
        <taxon>Actinomycetes</taxon>
        <taxon>Kitasatosporales</taxon>
        <taxon>Streptomycetaceae</taxon>
        <taxon>Streptomyces</taxon>
    </lineage>
</organism>
<dbReference type="Pfam" id="PF01839">
    <property type="entry name" value="FG-GAP"/>
    <property type="match status" value="4"/>
</dbReference>
<dbReference type="InterPro" id="IPR028994">
    <property type="entry name" value="Integrin_alpha_N"/>
</dbReference>
<keyword evidence="4" id="KW-0325">Glycoprotein</keyword>
<evidence type="ECO:0000256" key="5">
    <source>
        <dbReference type="SAM" id="MobiDB-lite"/>
    </source>
</evidence>
<keyword evidence="2" id="KW-0677">Repeat</keyword>
<comment type="caution">
    <text evidence="6">The sequence shown here is derived from an EMBL/GenBank/DDBJ whole genome shotgun (WGS) entry which is preliminary data.</text>
</comment>
<evidence type="ECO:0000256" key="3">
    <source>
        <dbReference type="ARBA" id="ARBA00022801"/>
    </source>
</evidence>
<keyword evidence="3" id="KW-0378">Hydrolase</keyword>
<dbReference type="InterPro" id="IPR013519">
    <property type="entry name" value="Int_alpha_beta-p"/>
</dbReference>
<evidence type="ECO:0008006" key="8">
    <source>
        <dbReference type="Google" id="ProtNLM"/>
    </source>
</evidence>
<name>A0ABQ2LVQ3_9ACTN</name>
<dbReference type="Proteomes" id="UP000656881">
    <property type="component" value="Unassembled WGS sequence"/>
</dbReference>
<dbReference type="PANTHER" id="PTHR23221">
    <property type="entry name" value="GLYCOSYLPHOSPHATIDYLINOSITOL PHOSPHOLIPASE D"/>
    <property type="match status" value="1"/>
</dbReference>
<dbReference type="RefSeq" id="WP_189173982.1">
    <property type="nucleotide sequence ID" value="NZ_BMNG01000005.1"/>
</dbReference>
<evidence type="ECO:0000256" key="1">
    <source>
        <dbReference type="ARBA" id="ARBA00022729"/>
    </source>
</evidence>
<dbReference type="PROSITE" id="PS51470">
    <property type="entry name" value="FG_GAP"/>
    <property type="match status" value="2"/>
</dbReference>
<evidence type="ECO:0000313" key="6">
    <source>
        <dbReference type="EMBL" id="GGO42798.1"/>
    </source>
</evidence>
<keyword evidence="1" id="KW-0732">Signal</keyword>
<dbReference type="SUPFAM" id="SSF69318">
    <property type="entry name" value="Integrin alpha N-terminal domain"/>
    <property type="match status" value="1"/>
</dbReference>
<evidence type="ECO:0000256" key="2">
    <source>
        <dbReference type="ARBA" id="ARBA00022737"/>
    </source>
</evidence>
<dbReference type="EMBL" id="BMNG01000005">
    <property type="protein sequence ID" value="GGO42798.1"/>
    <property type="molecule type" value="Genomic_DNA"/>
</dbReference>
<dbReference type="SMART" id="SM00191">
    <property type="entry name" value="Int_alpha"/>
    <property type="match status" value="6"/>
</dbReference>
<reference evidence="7" key="1">
    <citation type="journal article" date="2019" name="Int. J. Syst. Evol. Microbiol.">
        <title>The Global Catalogue of Microorganisms (GCM) 10K type strain sequencing project: providing services to taxonomists for standard genome sequencing and annotation.</title>
        <authorList>
            <consortium name="The Broad Institute Genomics Platform"/>
            <consortium name="The Broad Institute Genome Sequencing Center for Infectious Disease"/>
            <person name="Wu L."/>
            <person name="Ma J."/>
        </authorList>
    </citation>
    <scope>NUCLEOTIDE SEQUENCE [LARGE SCALE GENOMIC DNA]</scope>
    <source>
        <strain evidence="7">CGMCC 4.7349</strain>
    </source>
</reference>
<proteinExistence type="predicted"/>
<dbReference type="Gene3D" id="2.130.10.130">
    <property type="entry name" value="Integrin alpha, N-terminal"/>
    <property type="match status" value="3"/>
</dbReference>
<evidence type="ECO:0000313" key="7">
    <source>
        <dbReference type="Proteomes" id="UP000656881"/>
    </source>
</evidence>
<dbReference type="InterPro" id="IPR013517">
    <property type="entry name" value="FG-GAP"/>
</dbReference>
<feature type="region of interest" description="Disordered" evidence="5">
    <location>
        <begin position="333"/>
        <end position="361"/>
    </location>
</feature>
<gene>
    <name evidence="6" type="ORF">GCM10012286_25110</name>
</gene>
<evidence type="ECO:0000256" key="4">
    <source>
        <dbReference type="ARBA" id="ARBA00023180"/>
    </source>
</evidence>